<organism evidence="5 6">
    <name type="scientific">Neorickettsia findlayensis</name>
    <dbReference type="NCBI Taxonomy" id="2686014"/>
    <lineage>
        <taxon>Bacteria</taxon>
        <taxon>Pseudomonadati</taxon>
        <taxon>Pseudomonadota</taxon>
        <taxon>Alphaproteobacteria</taxon>
        <taxon>Rickettsiales</taxon>
        <taxon>Anaplasmataceae</taxon>
        <taxon>Neorickettsia</taxon>
    </lineage>
</organism>
<dbReference type="RefSeq" id="WP_160095124.1">
    <property type="nucleotide sequence ID" value="NZ_CP047224.1"/>
</dbReference>
<name>A0A6P1G9R0_9RICK</name>
<dbReference type="InterPro" id="IPR043129">
    <property type="entry name" value="ATPase_NBD"/>
</dbReference>
<sequence length="593" mass="66073">MQVITIGEPRQRLDREVIIGIDFGTTNSLVCVFDSGKCVVIPQEDGSILLPSTIGVKGKDIIVGKEAKKCKGYILSIKRIIAKKASIPGSIRDNPQEMCALSIGYASRIFASLKSAAEKYLGHCVNMAVVTVPAYFDNASRTAIKDAATIAGLNVVRLLSEPTAAALFYGIDEKKEKGRYIVYDLGGGTFDVSILEFHKGIFKVSCSDGDDYLGGDNFDQALLEHLSKKHALETTDEEKAVLLAICVKIKEELTHRNRVTEYFDYRGQNICFDVTLDEFEKVIEKDVEKTINIVKRALRASTLSVEDIDGLLLVGGSTRVPMIRSRVSAFFGEEKVVTEVNPETIVACGAALMGSFLNNKNPRRVLLLDVLPLSLGIETLDGTMEKIIMKDTPIPVKQSQVLTNAVDNQTSFKIRVLQGEREFASDNRYLAEFTLNNLPPLPMGKARIEITFGINEDGILKVSAIELFTGKAQTIEINPHYGLKRETVEKMVEDSLINLTEDIKRRSVTDAQKHAERILQVLKKALLENASLLCDGEKKIIDRHMQLIERSIQKCDSIEIRKATKELEQVSEPFLKRRLDFLFKKMKIDLNKI</sequence>
<dbReference type="Pfam" id="PF00012">
    <property type="entry name" value="HSP70"/>
    <property type="match status" value="1"/>
</dbReference>
<evidence type="ECO:0000313" key="6">
    <source>
        <dbReference type="Proteomes" id="UP000464912"/>
    </source>
</evidence>
<keyword evidence="2 4" id="KW-0547">Nucleotide-binding</keyword>
<dbReference type="PROSITE" id="PS01036">
    <property type="entry name" value="HSP70_3"/>
    <property type="match status" value="1"/>
</dbReference>
<evidence type="ECO:0000256" key="2">
    <source>
        <dbReference type="ARBA" id="ARBA00022741"/>
    </source>
</evidence>
<reference evidence="5 6" key="2">
    <citation type="journal article" date="2020" name="MBio">
        <title>Isolation and Molecular Analysis of a Novel Neorickettsia Species That Causes Potomac Horse Fever.</title>
        <authorList>
            <person name="Teymournejad O."/>
            <person name="Lin M."/>
            <person name="Bekebrede H."/>
            <person name="Kamr A."/>
            <person name="Toribio R.E."/>
            <person name="Arroyo L.G."/>
            <person name="Baird J.D."/>
            <person name="Rikihisa Y."/>
        </authorList>
    </citation>
    <scope>NUCLEOTIDE SEQUENCE [LARGE SCALE GENOMIC DNA]</scope>
    <source>
        <strain evidence="5 6">Fin17</strain>
    </source>
</reference>
<dbReference type="Gene3D" id="3.30.420.40">
    <property type="match status" value="2"/>
</dbReference>
<keyword evidence="3 4" id="KW-0067">ATP-binding</keyword>
<reference evidence="5 6" key="1">
    <citation type="journal article" date="2020" name="MBio">
        <title>Erratum for Teymournejad et al., 'Isolation and Molecular Analysis of a Novel Neorickettsia Species That Causes Potomac Horse Fever'.</title>
        <authorList>
            <person name="Teymournejad O."/>
            <person name="Lin M."/>
            <person name="Bekebrede H."/>
            <person name="Kamr A."/>
            <person name="Toribio R.E."/>
            <person name="Arroyo L.G."/>
            <person name="Baird J.D."/>
            <person name="Rikihisa Y."/>
        </authorList>
    </citation>
    <scope>NUCLEOTIDE SEQUENCE [LARGE SCALE GENOMIC DNA]</scope>
    <source>
        <strain evidence="5 6">Fin17</strain>
    </source>
</reference>
<dbReference type="FunFam" id="3.30.420.40:FF:000545">
    <property type="entry name" value="Endoplasmic reticulum chaperone BiP"/>
    <property type="match status" value="1"/>
</dbReference>
<dbReference type="InterPro" id="IPR013126">
    <property type="entry name" value="Hsp_70_fam"/>
</dbReference>
<dbReference type="AlphaFoldDB" id="A0A6P1G9R0"/>
<dbReference type="PROSITE" id="PS00329">
    <property type="entry name" value="HSP70_2"/>
    <property type="match status" value="1"/>
</dbReference>
<dbReference type="GO" id="GO:0140662">
    <property type="term" value="F:ATP-dependent protein folding chaperone"/>
    <property type="evidence" value="ECO:0007669"/>
    <property type="project" value="InterPro"/>
</dbReference>
<evidence type="ECO:0000313" key="5">
    <source>
        <dbReference type="EMBL" id="QHD65075.1"/>
    </source>
</evidence>
<dbReference type="InterPro" id="IPR029048">
    <property type="entry name" value="HSP70_C_sf"/>
</dbReference>
<dbReference type="SUPFAM" id="SSF100920">
    <property type="entry name" value="Heat shock protein 70kD (HSP70), peptide-binding domain"/>
    <property type="match status" value="1"/>
</dbReference>
<dbReference type="EMBL" id="CP047224">
    <property type="protein sequence ID" value="QHD65075.1"/>
    <property type="molecule type" value="Genomic_DNA"/>
</dbReference>
<dbReference type="KEGG" id="nef:GP480_01200"/>
<dbReference type="Gene3D" id="3.90.640.10">
    <property type="entry name" value="Actin, Chain A, domain 4"/>
    <property type="match status" value="1"/>
</dbReference>
<keyword evidence="6" id="KW-1185">Reference proteome</keyword>
<evidence type="ECO:0000256" key="1">
    <source>
        <dbReference type="ARBA" id="ARBA00007381"/>
    </source>
</evidence>
<gene>
    <name evidence="5" type="ORF">GP480_01200</name>
</gene>
<dbReference type="SUPFAM" id="SSF100934">
    <property type="entry name" value="Heat shock protein 70kD (HSP70), C-terminal subdomain"/>
    <property type="match status" value="1"/>
</dbReference>
<evidence type="ECO:0000256" key="4">
    <source>
        <dbReference type="RuleBase" id="RU003322"/>
    </source>
</evidence>
<comment type="similarity">
    <text evidence="1 4">Belongs to the heat shock protein 70 family.</text>
</comment>
<accession>A0A6P1G9R0</accession>
<dbReference type="Proteomes" id="UP000464912">
    <property type="component" value="Chromosome"/>
</dbReference>
<dbReference type="SUPFAM" id="SSF53067">
    <property type="entry name" value="Actin-like ATPase domain"/>
    <property type="match status" value="2"/>
</dbReference>
<proteinExistence type="inferred from homology"/>
<protein>
    <submittedName>
        <fullName evidence="5">Hsp70 family protein</fullName>
    </submittedName>
</protein>
<dbReference type="InterPro" id="IPR018181">
    <property type="entry name" value="Heat_shock_70_CS"/>
</dbReference>
<dbReference type="GO" id="GO:0005524">
    <property type="term" value="F:ATP binding"/>
    <property type="evidence" value="ECO:0007669"/>
    <property type="project" value="UniProtKB-KW"/>
</dbReference>
<dbReference type="InterPro" id="IPR029047">
    <property type="entry name" value="HSP70_peptide-bd_sf"/>
</dbReference>
<dbReference type="PANTHER" id="PTHR19375">
    <property type="entry name" value="HEAT SHOCK PROTEIN 70KDA"/>
    <property type="match status" value="1"/>
</dbReference>
<dbReference type="Gene3D" id="1.20.1270.10">
    <property type="match status" value="1"/>
</dbReference>
<dbReference type="Gene3D" id="2.60.34.10">
    <property type="entry name" value="Substrate Binding Domain Of DNAk, Chain A, domain 1"/>
    <property type="match status" value="1"/>
</dbReference>
<evidence type="ECO:0000256" key="3">
    <source>
        <dbReference type="ARBA" id="ARBA00022840"/>
    </source>
</evidence>
<dbReference type="PRINTS" id="PR00301">
    <property type="entry name" value="HEATSHOCK70"/>
</dbReference>